<reference evidence="1" key="1">
    <citation type="submission" date="2014-11" db="EMBL/GenBank/DDBJ databases">
        <authorList>
            <person name="Amaro Gonzalez C."/>
        </authorList>
    </citation>
    <scope>NUCLEOTIDE SEQUENCE</scope>
</reference>
<dbReference type="EMBL" id="GBXM01066259">
    <property type="protein sequence ID" value="JAH42318.1"/>
    <property type="molecule type" value="Transcribed_RNA"/>
</dbReference>
<dbReference type="AlphaFoldDB" id="A0A0E9SPA4"/>
<organism evidence="1">
    <name type="scientific">Anguilla anguilla</name>
    <name type="common">European freshwater eel</name>
    <name type="synonym">Muraena anguilla</name>
    <dbReference type="NCBI Taxonomy" id="7936"/>
    <lineage>
        <taxon>Eukaryota</taxon>
        <taxon>Metazoa</taxon>
        <taxon>Chordata</taxon>
        <taxon>Craniata</taxon>
        <taxon>Vertebrata</taxon>
        <taxon>Euteleostomi</taxon>
        <taxon>Actinopterygii</taxon>
        <taxon>Neopterygii</taxon>
        <taxon>Teleostei</taxon>
        <taxon>Anguilliformes</taxon>
        <taxon>Anguillidae</taxon>
        <taxon>Anguilla</taxon>
    </lineage>
</organism>
<name>A0A0E9SPA4_ANGAN</name>
<protein>
    <submittedName>
        <fullName evidence="1">Uncharacterized protein</fullName>
    </submittedName>
</protein>
<sequence length="17" mass="2148">MYKFFKSPSKMNFFTLM</sequence>
<proteinExistence type="predicted"/>
<evidence type="ECO:0000313" key="1">
    <source>
        <dbReference type="EMBL" id="JAH42318.1"/>
    </source>
</evidence>
<reference evidence="1" key="2">
    <citation type="journal article" date="2015" name="Fish Shellfish Immunol.">
        <title>Early steps in the European eel (Anguilla anguilla)-Vibrio vulnificus interaction in the gills: Role of the RtxA13 toxin.</title>
        <authorList>
            <person name="Callol A."/>
            <person name="Pajuelo D."/>
            <person name="Ebbesson L."/>
            <person name="Teles M."/>
            <person name="MacKenzie S."/>
            <person name="Amaro C."/>
        </authorList>
    </citation>
    <scope>NUCLEOTIDE SEQUENCE</scope>
</reference>
<accession>A0A0E9SPA4</accession>